<dbReference type="InterPro" id="IPR000847">
    <property type="entry name" value="LysR_HTH_N"/>
</dbReference>
<keyword evidence="4" id="KW-0804">Transcription</keyword>
<dbReference type="Proteomes" id="UP001597124">
    <property type="component" value="Unassembled WGS sequence"/>
</dbReference>
<organism evidence="6 7">
    <name type="scientific">Sphingosinicella xenopeptidilytica</name>
    <dbReference type="NCBI Taxonomy" id="364098"/>
    <lineage>
        <taxon>Bacteria</taxon>
        <taxon>Pseudomonadati</taxon>
        <taxon>Pseudomonadota</taxon>
        <taxon>Alphaproteobacteria</taxon>
        <taxon>Sphingomonadales</taxon>
        <taxon>Sphingosinicellaceae</taxon>
        <taxon>Sphingosinicella</taxon>
    </lineage>
</organism>
<dbReference type="CDD" id="cd08422">
    <property type="entry name" value="PBP2_CrgA_like"/>
    <property type="match status" value="1"/>
</dbReference>
<keyword evidence="7" id="KW-1185">Reference proteome</keyword>
<protein>
    <submittedName>
        <fullName evidence="6">LysR family transcriptional regulator</fullName>
    </submittedName>
</protein>
<gene>
    <name evidence="6" type="ORF">ACFQ00_13320</name>
</gene>
<comment type="caution">
    <text evidence="6">The sequence shown here is derived from an EMBL/GenBank/DDBJ whole genome shotgun (WGS) entry which is preliminary data.</text>
</comment>
<dbReference type="InterPro" id="IPR058163">
    <property type="entry name" value="LysR-type_TF_proteobact-type"/>
</dbReference>
<dbReference type="Gene3D" id="3.40.190.290">
    <property type="match status" value="1"/>
</dbReference>
<dbReference type="InterPro" id="IPR036390">
    <property type="entry name" value="WH_DNA-bd_sf"/>
</dbReference>
<evidence type="ECO:0000256" key="2">
    <source>
        <dbReference type="ARBA" id="ARBA00023015"/>
    </source>
</evidence>
<dbReference type="SUPFAM" id="SSF46785">
    <property type="entry name" value="Winged helix' DNA-binding domain"/>
    <property type="match status" value="1"/>
</dbReference>
<accession>A0ABW3C4G5</accession>
<evidence type="ECO:0000259" key="5">
    <source>
        <dbReference type="PROSITE" id="PS50931"/>
    </source>
</evidence>
<sequence length="312" mass="35302">MKGDIKNVYRSMLDNLSALRAFVAVVESGSFSEAGYRLNVMPSTISKHVSFLEEKMHGQLIVRSTKHLSVSELGRRFYDRCLVILKEVEETEAEMLEYQMEPQGKLRVTMGPSFAGYHLPQLIPSFLEQYPKISVDFRITPEVIDLIDNSIDVGIRISSNLEPGLIAVKLAPNIRSVCVSPAYVERFGMPAEPSALTQHNCLLTNDASSSSKWRLLQDGTETAIHVTGNLVVNDGGIYKQAIMDGIGIGHLSRYLVYKDINEGRLIELFPDRRVINSYIYVVYPQRRNLPLKTRVFIDHLREAFRGPLEWMP</sequence>
<dbReference type="Gene3D" id="1.10.10.10">
    <property type="entry name" value="Winged helix-like DNA-binding domain superfamily/Winged helix DNA-binding domain"/>
    <property type="match status" value="1"/>
</dbReference>
<evidence type="ECO:0000256" key="3">
    <source>
        <dbReference type="ARBA" id="ARBA00023125"/>
    </source>
</evidence>
<dbReference type="PANTHER" id="PTHR30537">
    <property type="entry name" value="HTH-TYPE TRANSCRIPTIONAL REGULATOR"/>
    <property type="match status" value="1"/>
</dbReference>
<dbReference type="PROSITE" id="PS50931">
    <property type="entry name" value="HTH_LYSR"/>
    <property type="match status" value="1"/>
</dbReference>
<dbReference type="PANTHER" id="PTHR30537:SF35">
    <property type="entry name" value="TRANSCRIPTIONAL REGULATORY PROTEIN"/>
    <property type="match status" value="1"/>
</dbReference>
<evidence type="ECO:0000256" key="4">
    <source>
        <dbReference type="ARBA" id="ARBA00023163"/>
    </source>
</evidence>
<evidence type="ECO:0000313" key="7">
    <source>
        <dbReference type="Proteomes" id="UP001597124"/>
    </source>
</evidence>
<reference evidence="7" key="1">
    <citation type="journal article" date="2019" name="Int. J. Syst. Evol. Microbiol.">
        <title>The Global Catalogue of Microorganisms (GCM) 10K type strain sequencing project: providing services to taxonomists for standard genome sequencing and annotation.</title>
        <authorList>
            <consortium name="The Broad Institute Genomics Platform"/>
            <consortium name="The Broad Institute Genome Sequencing Center for Infectious Disease"/>
            <person name="Wu L."/>
            <person name="Ma J."/>
        </authorList>
    </citation>
    <scope>NUCLEOTIDE SEQUENCE [LARGE SCALE GENOMIC DNA]</scope>
    <source>
        <strain evidence="7">CCUG 52537</strain>
    </source>
</reference>
<dbReference type="RefSeq" id="WP_381491664.1">
    <property type="nucleotide sequence ID" value="NZ_JBHTIK010000008.1"/>
</dbReference>
<dbReference type="SUPFAM" id="SSF53850">
    <property type="entry name" value="Periplasmic binding protein-like II"/>
    <property type="match status" value="1"/>
</dbReference>
<feature type="domain" description="HTH lysR-type" evidence="5">
    <location>
        <begin position="14"/>
        <end position="71"/>
    </location>
</feature>
<dbReference type="Pfam" id="PF00126">
    <property type="entry name" value="HTH_1"/>
    <property type="match status" value="1"/>
</dbReference>
<dbReference type="EMBL" id="JBHTIK010000008">
    <property type="protein sequence ID" value="MFD0849311.1"/>
    <property type="molecule type" value="Genomic_DNA"/>
</dbReference>
<keyword evidence="2" id="KW-0805">Transcription regulation</keyword>
<name>A0ABW3C4G5_SPHXN</name>
<comment type="similarity">
    <text evidence="1">Belongs to the LysR transcriptional regulatory family.</text>
</comment>
<proteinExistence type="inferred from homology"/>
<keyword evidence="3" id="KW-0238">DNA-binding</keyword>
<evidence type="ECO:0000313" key="6">
    <source>
        <dbReference type="EMBL" id="MFD0849311.1"/>
    </source>
</evidence>
<dbReference type="Pfam" id="PF03466">
    <property type="entry name" value="LysR_substrate"/>
    <property type="match status" value="1"/>
</dbReference>
<dbReference type="InterPro" id="IPR036388">
    <property type="entry name" value="WH-like_DNA-bd_sf"/>
</dbReference>
<dbReference type="InterPro" id="IPR005119">
    <property type="entry name" value="LysR_subst-bd"/>
</dbReference>
<evidence type="ECO:0000256" key="1">
    <source>
        <dbReference type="ARBA" id="ARBA00009437"/>
    </source>
</evidence>